<keyword evidence="4 10" id="KW-0479">Metal-binding</keyword>
<proteinExistence type="inferred from homology"/>
<dbReference type="PANTHER" id="PTHR21497">
    <property type="entry name" value="UBIQUITIN LIGASE E3 ALPHA-RELATED"/>
    <property type="match status" value="1"/>
</dbReference>
<evidence type="ECO:0000256" key="10">
    <source>
        <dbReference type="RuleBase" id="RU366018"/>
    </source>
</evidence>
<feature type="compositionally biased region" description="Low complexity" evidence="11">
    <location>
        <begin position="1288"/>
        <end position="1298"/>
    </location>
</feature>
<dbReference type="Pfam" id="PF22960">
    <property type="entry name" value="WHD_UBR1"/>
    <property type="match status" value="1"/>
</dbReference>
<keyword evidence="6 10" id="KW-0833">Ubl conjugation pathway</keyword>
<dbReference type="SMART" id="SM00396">
    <property type="entry name" value="ZnF_UBR1"/>
    <property type="match status" value="1"/>
</dbReference>
<protein>
    <recommendedName>
        <fullName evidence="10">E3 ubiquitin-protein ligase</fullName>
        <ecNumber evidence="10">2.3.2.27</ecNumber>
    </recommendedName>
</protein>
<dbReference type="PANTHER" id="PTHR21497:SF53">
    <property type="entry name" value="E3 UBIQUITIN-PROTEIN LIGASE PRT6"/>
    <property type="match status" value="1"/>
</dbReference>
<feature type="region of interest" description="Disordered" evidence="11">
    <location>
        <begin position="1196"/>
        <end position="1215"/>
    </location>
</feature>
<dbReference type="FunFam" id="1.10.10.2670:FF:000003">
    <property type="entry name" value="E3 ubiquitin-protein ligase PRT6"/>
    <property type="match status" value="1"/>
</dbReference>
<dbReference type="FunFam" id="2.10.110.30:FF:000002">
    <property type="entry name" value="Putative e3 ubiquitin-protein ligase ubr3"/>
    <property type="match status" value="1"/>
</dbReference>
<feature type="compositionally biased region" description="Polar residues" evidence="11">
    <location>
        <begin position="1158"/>
        <end position="1172"/>
    </location>
</feature>
<gene>
    <name evidence="13" type="ORF">PVAP13_5NG089600</name>
</gene>
<dbReference type="Gene3D" id="1.10.10.2670">
    <property type="entry name" value="E3 ubiquitin-protein ligase"/>
    <property type="match status" value="1"/>
</dbReference>
<dbReference type="InterPro" id="IPR042065">
    <property type="entry name" value="E3_ELL-like"/>
</dbReference>
<evidence type="ECO:0000313" key="13">
    <source>
        <dbReference type="EMBL" id="KAG2587000.1"/>
    </source>
</evidence>
<comment type="caution">
    <text evidence="13">The sequence shown here is derived from an EMBL/GenBank/DDBJ whole genome shotgun (WGS) entry which is preliminary data.</text>
</comment>
<accession>A0A8T0RP53</accession>
<feature type="region of interest" description="Disordered" evidence="11">
    <location>
        <begin position="1155"/>
        <end position="1174"/>
    </location>
</feature>
<feature type="compositionally biased region" description="Basic and acidic residues" evidence="11">
    <location>
        <begin position="1203"/>
        <end position="1213"/>
    </location>
</feature>
<dbReference type="CDD" id="cd16482">
    <property type="entry name" value="RING-H2_UBR1-like"/>
    <property type="match status" value="1"/>
</dbReference>
<evidence type="ECO:0000256" key="5">
    <source>
        <dbReference type="ARBA" id="ARBA00022771"/>
    </source>
</evidence>
<dbReference type="GO" id="GO:0000151">
    <property type="term" value="C:ubiquitin ligase complex"/>
    <property type="evidence" value="ECO:0007669"/>
    <property type="project" value="TreeGrafter"/>
</dbReference>
<evidence type="ECO:0000256" key="2">
    <source>
        <dbReference type="ARBA" id="ARBA00004906"/>
    </source>
</evidence>
<evidence type="ECO:0000256" key="6">
    <source>
        <dbReference type="ARBA" id="ARBA00022786"/>
    </source>
</evidence>
<dbReference type="Pfam" id="PF02207">
    <property type="entry name" value="zf-UBR"/>
    <property type="match status" value="1"/>
</dbReference>
<comment type="pathway">
    <text evidence="2 10">Protein modification; protein ubiquitination.</text>
</comment>
<keyword evidence="14" id="KW-1185">Reference proteome</keyword>
<name>A0A8T0RP53_PANVG</name>
<feature type="region of interest" description="Disordered" evidence="11">
    <location>
        <begin position="1"/>
        <end position="22"/>
    </location>
</feature>
<organism evidence="13 14">
    <name type="scientific">Panicum virgatum</name>
    <name type="common">Blackwell switchgrass</name>
    <dbReference type="NCBI Taxonomy" id="38727"/>
    <lineage>
        <taxon>Eukaryota</taxon>
        <taxon>Viridiplantae</taxon>
        <taxon>Streptophyta</taxon>
        <taxon>Embryophyta</taxon>
        <taxon>Tracheophyta</taxon>
        <taxon>Spermatophyta</taxon>
        <taxon>Magnoliopsida</taxon>
        <taxon>Liliopsida</taxon>
        <taxon>Poales</taxon>
        <taxon>Poaceae</taxon>
        <taxon>PACMAD clade</taxon>
        <taxon>Panicoideae</taxon>
        <taxon>Panicodae</taxon>
        <taxon>Paniceae</taxon>
        <taxon>Panicinae</taxon>
        <taxon>Panicum</taxon>
        <taxon>Panicum sect. Hiantes</taxon>
    </lineage>
</organism>
<dbReference type="PROSITE" id="PS51157">
    <property type="entry name" value="ZF_UBR"/>
    <property type="match status" value="1"/>
</dbReference>
<evidence type="ECO:0000259" key="12">
    <source>
        <dbReference type="PROSITE" id="PS51157"/>
    </source>
</evidence>
<dbReference type="EMBL" id="CM029046">
    <property type="protein sequence ID" value="KAG2587000.1"/>
    <property type="molecule type" value="Genomic_DNA"/>
</dbReference>
<dbReference type="InterPro" id="IPR003126">
    <property type="entry name" value="Znf_UBR"/>
</dbReference>
<reference evidence="13" key="1">
    <citation type="submission" date="2020-05" db="EMBL/GenBank/DDBJ databases">
        <title>WGS assembly of Panicum virgatum.</title>
        <authorList>
            <person name="Lovell J.T."/>
            <person name="Jenkins J."/>
            <person name="Shu S."/>
            <person name="Juenger T.E."/>
            <person name="Schmutz J."/>
        </authorList>
    </citation>
    <scope>NUCLEOTIDE SEQUENCE</scope>
    <source>
        <strain evidence="13">AP13</strain>
    </source>
</reference>
<keyword evidence="3 10" id="KW-0808">Transferase</keyword>
<dbReference type="GO" id="GO:0008270">
    <property type="term" value="F:zinc ion binding"/>
    <property type="evidence" value="ECO:0007669"/>
    <property type="project" value="UniProtKB-UniRule"/>
</dbReference>
<dbReference type="GO" id="GO:0016567">
    <property type="term" value="P:protein ubiquitination"/>
    <property type="evidence" value="ECO:0007669"/>
    <property type="project" value="UniProtKB-UniRule"/>
</dbReference>
<evidence type="ECO:0000256" key="4">
    <source>
        <dbReference type="ARBA" id="ARBA00022723"/>
    </source>
</evidence>
<feature type="domain" description="UBR-type" evidence="12">
    <location>
        <begin position="124"/>
        <end position="194"/>
    </location>
</feature>
<feature type="compositionally biased region" description="Polar residues" evidence="11">
    <location>
        <begin position="1267"/>
        <end position="1280"/>
    </location>
</feature>
<evidence type="ECO:0000256" key="11">
    <source>
        <dbReference type="SAM" id="MobiDB-lite"/>
    </source>
</evidence>
<dbReference type="OrthoDB" id="26387at2759"/>
<keyword evidence="7 10" id="KW-0862">Zinc</keyword>
<feature type="region of interest" description="Disordered" evidence="11">
    <location>
        <begin position="1264"/>
        <end position="1304"/>
    </location>
</feature>
<comment type="similarity">
    <text evidence="8 10">Belongs to the E3 ubiquitin-protein ligase UBR1-like family.</text>
</comment>
<dbReference type="Proteomes" id="UP000823388">
    <property type="component" value="Chromosome 5N"/>
</dbReference>
<comment type="catalytic activity">
    <reaction evidence="1 10">
        <text>S-ubiquitinyl-[E2 ubiquitin-conjugating enzyme]-L-cysteine + [acceptor protein]-L-lysine = [E2 ubiquitin-conjugating enzyme]-L-cysteine + N(6)-ubiquitinyl-[acceptor protein]-L-lysine.</text>
        <dbReference type="EC" id="2.3.2.27"/>
    </reaction>
</comment>
<dbReference type="InterPro" id="IPR055194">
    <property type="entry name" value="UBR1-like_WH"/>
</dbReference>
<evidence type="ECO:0000256" key="7">
    <source>
        <dbReference type="ARBA" id="ARBA00022833"/>
    </source>
</evidence>
<evidence type="ECO:0000256" key="8">
    <source>
        <dbReference type="ARBA" id="ARBA00046341"/>
    </source>
</evidence>
<comment type="function">
    <text evidence="10">Ubiquitin ligase protein which is a component of the N-end rule pathway. Recognizes and binds to proteins bearing specific N-terminal residues that are destabilizing according to the N-end rule, leading to their ubiquitination and subsequent degradation.</text>
</comment>
<keyword evidence="5 10" id="KW-0863">Zinc-finger</keyword>
<dbReference type="GO" id="GO:0061630">
    <property type="term" value="F:ubiquitin protein ligase activity"/>
    <property type="evidence" value="ECO:0007669"/>
    <property type="project" value="UniProtKB-UniRule"/>
</dbReference>
<dbReference type="EC" id="2.3.2.27" evidence="10"/>
<evidence type="ECO:0000313" key="14">
    <source>
        <dbReference type="Proteomes" id="UP000823388"/>
    </source>
</evidence>
<dbReference type="Pfam" id="PF18995">
    <property type="entry name" value="PRT6_C"/>
    <property type="match status" value="1"/>
</dbReference>
<dbReference type="InterPro" id="IPR044046">
    <property type="entry name" value="E3_ligase_UBR-like_C"/>
</dbReference>
<evidence type="ECO:0000256" key="3">
    <source>
        <dbReference type="ARBA" id="ARBA00022679"/>
    </source>
</evidence>
<evidence type="ECO:0000256" key="1">
    <source>
        <dbReference type="ARBA" id="ARBA00000900"/>
    </source>
</evidence>
<evidence type="ECO:0000256" key="9">
    <source>
        <dbReference type="PROSITE-ProRule" id="PRU00508"/>
    </source>
</evidence>
<dbReference type="CDD" id="cd19673">
    <property type="entry name" value="UBR-box_UBR3"/>
    <property type="match status" value="1"/>
</dbReference>
<dbReference type="Gene3D" id="2.10.110.30">
    <property type="match status" value="1"/>
</dbReference>
<dbReference type="GO" id="GO:0005737">
    <property type="term" value="C:cytoplasm"/>
    <property type="evidence" value="ECO:0007669"/>
    <property type="project" value="TreeGrafter"/>
</dbReference>
<dbReference type="GO" id="GO:0071596">
    <property type="term" value="P:ubiquitin-dependent protein catabolic process via the N-end rule pathway"/>
    <property type="evidence" value="ECO:0007669"/>
    <property type="project" value="UniProtKB-UniRule"/>
</dbReference>
<sequence length="2081" mass="232275">MAGIDAGEGAAAAAPPPEMTPEQRIQQKLILYGVPEEQLQEHQKGLLMYIEKHKEQIPDIVRLILSAGTDILEARKPSKKEASSSSSSGDAYSESLSWLQWLMFNYEPEAMLDDLEHSSAGERAVCGSIWGQSDLAYRCRTCENDPTCAICVPCFQNGNHKDHDYSIMYTGCGCCDCGDATAWKREGFCSKHKGAEQIKPLPEDLAQSVGPVLDVLLQFWKERICLVEPPPAKGDGSSSCKRLAEELTMSIANMMLEFCTCSESLLSFLSLRIRECKDLLDALIRSERLLDKKVAKKLHELLLKLISDPAFKYEFAKVFIRYYPVTFGEVIKGGNDSLLEEYALMQTFSVQIFTVPTLTSRLVRDREVNLLGVLLGCLTDLFLSCIGEDGRLQTNKWGNLFEASIRLLDDTRYVLSHEEVSKYVAYERPDLTRSWIKLLSLVQGMDPHKRVTSIHAEDENEHLSAPFVLGHYFGIVHNLLIKGSFTPPDQHATDVTVCSTAIKGMESADNQRHAKVGRVSQESSVSNLSSRDSSLTCGLPSPAVWLMLQCLKAIESWLEPDLALRSKLSSLDASSSDSRNFMASLEDHTSDKGTSSNTKIGVAGVKISEGSQSDGIADYHDTSSSPVQDHCDRMQIDQEGIPPASNRTGKGKMLDCSNTTDMQLHTENAITYTLTDGSLLYAHPDSRIEELGILNTRGWPHIVFDVSSQETSFHIPLHRMLSLLLRKAMKRCFGEDARPDEHSVVQSCEFFSHVLRGCEPYGFASIVMEHPLRVRVFCAQVRAGMWRKNGDAAILSAEWYRSVQWLEQGLESDLFLLQCCAALSSPEFFVRTIQERFGLSSYTSLDLAEQNEYESVLMQEMLTFLIQLVKERRFCGLSTADNLKRELIYKLAIGDATHSQIVKSLPRDLSSSDQLQNVLDSLSVYSNPCGMKQGKYVLSKFCWKELDLYHPRWNSRELQIAEERYYRFCKVSALNAQLPRCTYVFSPLSSISSIATSKAVLQIVRAVLFYAVYNEASSTSRAPDNVLVTGLHLLWLALDICESERQVHANQYGMDVVQHDDESWVVPSSYAEDAFPILTCSTEVVSPESDKVKKESLLTLLVSLMHKYKEENDATFSGSKYCNIPSLVESLLKKFAKLSKECMFTLRQLAPHIVPSRPDSSSIQESLGTSSESMEKKAKARQRQAAIMAKMRAEQSKFAESMKSSENEGHDLPMLETDVSSSTGVVSEESVPICSLCRDSDSKSPLCYLILLQKSRLATFVDMGSPSWDNPSQANKTSGSVKKEDSTDSSVSGTSTSEELVHDETVEPSFDLDSMEVDAFLDFSNEQHPMIRYISSFPSGHCNGNADDTISLEAIEADIYSSILDDLFVSSNARIQNAEQTSPSAASNITFDSKKTRSPKRSVLGTYVSCLSAKHRHSSLYDVPSKSSASVSTSNRFGPINCDGIHISSCGHAVHQECHDRYLFSLKQRFVRRLGFEGGHIVDPDLGELLCPVCRRFANSILPASPDFSGKTMKVKPFVETLTPEVVTTASHAKTSDLQFPRALSLLESAGKVVGQSKFLKALSGKLNDTTEPALEPSLRRLAMLYYYRGPSGFSASERKRLNPSLFLWDTLRYSVVSTEIASRGRMLSQSIEPKSCLESLRGELNSSSGFILSLLFRVAHSARNLNRLEVLLRFEGIQLLAGSICSCISGYKDVLNATKRKGSLPPMVDPGEGGPLFPDVQFWKQCAHPVLAQDPFSSLMSTLFCLPVQFLSSAEFFIPFVHLFYVVCAIQAMITCYREETFDRSSFSDCLLNDVCKTMSGYDIAREYFVSKYIDPSCHPKDMVRKLTYPYLRRCALLWELLRSSATSPLYDNSNIWEGSHLYLSNSMQDGSSSLTVELNGIGELENLFQIPSLDLILQDESVHMLALKWSQHFCEDYSSRKYRGTLFSTPAVPFRLMQLPPVYQVLLERYIKMQCPDCGIVPDEPALCLLCGKLCSPSWKPCCRTGKCLNHASQCGAGVGIFLLVRKTTILLQRSARLAFWPSPYLDVFGEEDHEMQRGKPLYLSQERYTALTYLVASHSLDRTSEVLRQTTISFYGSD</sequence>
<feature type="zinc finger region" description="UBR-type" evidence="9">
    <location>
        <begin position="124"/>
        <end position="194"/>
    </location>
</feature>
<dbReference type="InterPro" id="IPR039164">
    <property type="entry name" value="UBR1-like"/>
</dbReference>